<sequence>MKLWPFWRQSKKNKEVGWQIFLEQWQKNTGNNRIAMTPSADFTSMQSASLALWGIYQDRIVLCIYGKDMQVEQMRILMDKIPSKLGIYREYPVTFILAPVTVPHQIFLQHECYSVQMGDTKGYTMWLDPRVYTENFTSEYIENPLFRYTLFYHMMIARFKEEAHSLSLHMAEIKETSTWLSQSGWVIMEVLHQQQTSRSELRYWISWPAKGDTNGSWMKIVKRFCFYAGKLWADANVQIIFKEIAQSMKQDNVVLAHAEIRYKEPYRLPIDIVIGKEMLDIFTHTYLQEVNTESTFWQLYHTLNISLWAKHHQRLTHMALYGSVHRSPEEVVAFASICLFLPEIDLDKILQNFLGVFYTQKIKALFAYVPLTVSSDVRWVVSDVFEGNLLSKLPRSVALEWAYQVPSQGLEQWMNLNEEVMTALVKHIQHGKINLTTFTKSIIVDEVMRIQQARYYTHFEEKYEYFYDQYWIKMPSHRRLQLAGRIHNQQWAFILTLKPALYTEIATYMSARRKRFLREEVIYLQSLNVKPYAEALRILYQIVEIKY</sequence>
<protein>
    <submittedName>
        <fullName evidence="1">Uncharacterized protein</fullName>
    </submittedName>
</protein>
<organism evidence="1 2">
    <name type="scientific">Entomospira nematocerorum</name>
    <dbReference type="NCBI Taxonomy" id="2719987"/>
    <lineage>
        <taxon>Bacteria</taxon>
        <taxon>Pseudomonadati</taxon>
        <taxon>Spirochaetota</taxon>
        <taxon>Spirochaetia</taxon>
        <taxon>Spirochaetales</taxon>
        <taxon>Spirochaetaceae</taxon>
        <taxon>Entomospira</taxon>
    </lineage>
</organism>
<gene>
    <name evidence="1" type="ORF">HCT46_04695</name>
</gene>
<evidence type="ECO:0000313" key="1">
    <source>
        <dbReference type="EMBL" id="NIZ47212.1"/>
    </source>
</evidence>
<evidence type="ECO:0000313" key="2">
    <source>
        <dbReference type="Proteomes" id="UP000752013"/>
    </source>
</evidence>
<dbReference type="RefSeq" id="WP_167703633.1">
    <property type="nucleotide sequence ID" value="NZ_CP118168.1"/>
</dbReference>
<keyword evidence="2" id="KW-1185">Reference proteome</keyword>
<dbReference type="Proteomes" id="UP000752013">
    <property type="component" value="Unassembled WGS sequence"/>
</dbReference>
<proteinExistence type="predicted"/>
<accession>A0A968GC79</accession>
<comment type="caution">
    <text evidence="1">The sequence shown here is derived from an EMBL/GenBank/DDBJ whole genome shotgun (WGS) entry which is preliminary data.</text>
</comment>
<name>A0A968GC79_9SPIO</name>
<reference evidence="1" key="1">
    <citation type="submission" date="2020-03" db="EMBL/GenBank/DDBJ databases">
        <title>Spirochaetal bacteria isolated from arthropods constitute a novel genus Entomospira genus novum within the order Spirochaetales.</title>
        <authorList>
            <person name="Grana-Miraglia L."/>
            <person name="Sikutova S."/>
            <person name="Fingerle V."/>
            <person name="Sing A."/>
            <person name="Castillo-Ramirez S."/>
            <person name="Margos G."/>
            <person name="Rudolf I."/>
        </authorList>
    </citation>
    <scope>NUCLEOTIDE SEQUENCE</scope>
    <source>
        <strain evidence="1">BR208</strain>
    </source>
</reference>
<dbReference type="AlphaFoldDB" id="A0A968GC79"/>
<dbReference type="EMBL" id="JAATLK010000001">
    <property type="protein sequence ID" value="NIZ47212.1"/>
    <property type="molecule type" value="Genomic_DNA"/>
</dbReference>